<proteinExistence type="predicted"/>
<feature type="compositionally biased region" description="Polar residues" evidence="1">
    <location>
        <begin position="8"/>
        <end position="21"/>
    </location>
</feature>
<feature type="region of interest" description="Disordered" evidence="1">
    <location>
        <begin position="315"/>
        <end position="507"/>
    </location>
</feature>
<dbReference type="EMBL" id="KV424006">
    <property type="protein sequence ID" value="KZT54847.1"/>
    <property type="molecule type" value="Genomic_DNA"/>
</dbReference>
<gene>
    <name evidence="2" type="ORF">CALCODRAFT_485241</name>
</gene>
<feature type="compositionally biased region" description="Basic and acidic residues" evidence="1">
    <location>
        <begin position="492"/>
        <end position="501"/>
    </location>
</feature>
<organism evidence="2 3">
    <name type="scientific">Calocera cornea HHB12733</name>
    <dbReference type="NCBI Taxonomy" id="1353952"/>
    <lineage>
        <taxon>Eukaryota</taxon>
        <taxon>Fungi</taxon>
        <taxon>Dikarya</taxon>
        <taxon>Basidiomycota</taxon>
        <taxon>Agaricomycotina</taxon>
        <taxon>Dacrymycetes</taxon>
        <taxon>Dacrymycetales</taxon>
        <taxon>Dacrymycetaceae</taxon>
        <taxon>Calocera</taxon>
    </lineage>
</organism>
<reference evidence="2 3" key="1">
    <citation type="journal article" date="2016" name="Mol. Biol. Evol.">
        <title>Comparative Genomics of Early-Diverging Mushroom-Forming Fungi Provides Insights into the Origins of Lignocellulose Decay Capabilities.</title>
        <authorList>
            <person name="Nagy L.G."/>
            <person name="Riley R."/>
            <person name="Tritt A."/>
            <person name="Adam C."/>
            <person name="Daum C."/>
            <person name="Floudas D."/>
            <person name="Sun H."/>
            <person name="Yadav J.S."/>
            <person name="Pangilinan J."/>
            <person name="Larsson K.H."/>
            <person name="Matsuura K."/>
            <person name="Barry K."/>
            <person name="Labutti K."/>
            <person name="Kuo R."/>
            <person name="Ohm R.A."/>
            <person name="Bhattacharya S.S."/>
            <person name="Shirouzu T."/>
            <person name="Yoshinaga Y."/>
            <person name="Martin F.M."/>
            <person name="Grigoriev I.V."/>
            <person name="Hibbett D.S."/>
        </authorList>
    </citation>
    <scope>NUCLEOTIDE SEQUENCE [LARGE SCALE GENOMIC DNA]</scope>
    <source>
        <strain evidence="2 3">HHB12733</strain>
    </source>
</reference>
<name>A0A165EGW2_9BASI</name>
<dbReference type="OrthoDB" id="3051727at2759"/>
<sequence>MAPLFSFHRSSTQSNTSNGSDKTLVGSDGRASPSHPSEKKQRAKHSQSADYDVLAAPDGSVVRVRSEGRPPPDKLKRQSFDTVLAVAKETIRALRSLGVHSCAAGDLAARVYGAMRVPAEIDLFLLTDKLDYAQVLRRLTAHNPKFFLLPLYPVLSGSAPALDPSPYDQALYYRPSAPAASGPIPINLLLPPTPVVPYLTSADIHWRESFPLLPLPLVLLEKLRTWVSARYVPSSTPITLQDRRRQWTEHADIDTLMAALLRARTNLRKERICAPLFESDQAELELERWVREYCAVHPETRIMWTVLGIRLPDRGPGALSRSQSRSSGSSSSLPPPTPQFAQQQLAPHQQPHQQQQRQQRQQQPPRPSFSSEHRSILSRPSMSFSRSHTPIPESQPHPPLPPPPLPTSIPVPGSPRPSAVADSYPRSPPTARPTWGPMSPAPAPPSRPQAQLPTRPPSAPPSSGRAALAAGGTTAGTLRSKSPFLRKKSSARLRERTREESYFDWDD</sequence>
<feature type="region of interest" description="Disordered" evidence="1">
    <location>
        <begin position="1"/>
        <end position="76"/>
    </location>
</feature>
<evidence type="ECO:0000313" key="2">
    <source>
        <dbReference type="EMBL" id="KZT54847.1"/>
    </source>
</evidence>
<evidence type="ECO:0000256" key="1">
    <source>
        <dbReference type="SAM" id="MobiDB-lite"/>
    </source>
</evidence>
<keyword evidence="3" id="KW-1185">Reference proteome</keyword>
<dbReference type="Proteomes" id="UP000076842">
    <property type="component" value="Unassembled WGS sequence"/>
</dbReference>
<evidence type="ECO:0008006" key="4">
    <source>
        <dbReference type="Google" id="ProtNLM"/>
    </source>
</evidence>
<dbReference type="AlphaFoldDB" id="A0A165EGW2"/>
<protein>
    <recommendedName>
        <fullName evidence="4">Nucleotidyltransferase</fullName>
    </recommendedName>
</protein>
<feature type="compositionally biased region" description="Basic and acidic residues" evidence="1">
    <location>
        <begin position="64"/>
        <end position="76"/>
    </location>
</feature>
<feature type="compositionally biased region" description="Polar residues" evidence="1">
    <location>
        <begin position="378"/>
        <end position="388"/>
    </location>
</feature>
<feature type="compositionally biased region" description="Low complexity" evidence="1">
    <location>
        <begin position="339"/>
        <end position="363"/>
    </location>
</feature>
<evidence type="ECO:0000313" key="3">
    <source>
        <dbReference type="Proteomes" id="UP000076842"/>
    </source>
</evidence>
<feature type="compositionally biased region" description="Low complexity" evidence="1">
    <location>
        <begin position="461"/>
        <end position="480"/>
    </location>
</feature>
<accession>A0A165EGW2</accession>
<dbReference type="InParanoid" id="A0A165EGW2"/>
<feature type="compositionally biased region" description="Pro residues" evidence="1">
    <location>
        <begin position="393"/>
        <end position="415"/>
    </location>
</feature>
<feature type="compositionally biased region" description="Low complexity" evidence="1">
    <location>
        <begin position="316"/>
        <end position="332"/>
    </location>
</feature>